<keyword evidence="4" id="KW-0472">Membrane</keyword>
<dbReference type="InterPro" id="IPR044666">
    <property type="entry name" value="Cyclophilin_A-like"/>
</dbReference>
<organism evidence="6 7">
    <name type="scientific">Candidatus Berkelbacteria bacterium Licking1014_7</name>
    <dbReference type="NCBI Taxonomy" id="2017147"/>
    <lineage>
        <taxon>Bacteria</taxon>
        <taxon>Candidatus Berkelbacteria</taxon>
    </lineage>
</organism>
<comment type="similarity">
    <text evidence="3">Belongs to the cyclophilin-type PPIase family.</text>
</comment>
<reference evidence="6 7" key="1">
    <citation type="submission" date="2017-07" db="EMBL/GenBank/DDBJ databases">
        <title>Mechanisms for carbon and nitrogen cycling indicate functional differentiation within the Candidate Phyla Radiation.</title>
        <authorList>
            <person name="Danczak R.E."/>
            <person name="Johnston M.D."/>
            <person name="Kenah C."/>
            <person name="Slattery M."/>
            <person name="Wrighton K.C."/>
            <person name="Wilkins M.J."/>
        </authorList>
    </citation>
    <scope>NUCLEOTIDE SEQUENCE [LARGE SCALE GENOMIC DNA]</scope>
    <source>
        <strain evidence="6">Licking1014_7</strain>
    </source>
</reference>
<evidence type="ECO:0000256" key="2">
    <source>
        <dbReference type="ARBA" id="ARBA00023235"/>
    </source>
</evidence>
<dbReference type="EC" id="5.2.1.8" evidence="3"/>
<evidence type="ECO:0000259" key="5">
    <source>
        <dbReference type="PROSITE" id="PS50072"/>
    </source>
</evidence>
<feature type="transmembrane region" description="Helical" evidence="4">
    <location>
        <begin position="29"/>
        <end position="47"/>
    </location>
</feature>
<proteinExistence type="inferred from homology"/>
<dbReference type="Pfam" id="PF00160">
    <property type="entry name" value="Pro_isomerase"/>
    <property type="match status" value="1"/>
</dbReference>
<keyword evidence="4" id="KW-1133">Transmembrane helix</keyword>
<keyword evidence="4" id="KW-0812">Transmembrane</keyword>
<evidence type="ECO:0000256" key="4">
    <source>
        <dbReference type="SAM" id="Phobius"/>
    </source>
</evidence>
<dbReference type="PANTHER" id="PTHR45625:SF4">
    <property type="entry name" value="PEPTIDYLPROLYL ISOMERASE DOMAIN AND WD REPEAT-CONTAINING PROTEIN 1"/>
    <property type="match status" value="1"/>
</dbReference>
<dbReference type="InterPro" id="IPR002130">
    <property type="entry name" value="Cyclophilin-type_PPIase_dom"/>
</dbReference>
<comment type="catalytic activity">
    <reaction evidence="3">
        <text>[protein]-peptidylproline (omega=180) = [protein]-peptidylproline (omega=0)</text>
        <dbReference type="Rhea" id="RHEA:16237"/>
        <dbReference type="Rhea" id="RHEA-COMP:10747"/>
        <dbReference type="Rhea" id="RHEA-COMP:10748"/>
        <dbReference type="ChEBI" id="CHEBI:83833"/>
        <dbReference type="ChEBI" id="CHEBI:83834"/>
        <dbReference type="EC" id="5.2.1.8"/>
    </reaction>
</comment>
<dbReference type="GO" id="GO:0006457">
    <property type="term" value="P:protein folding"/>
    <property type="evidence" value="ECO:0007669"/>
    <property type="project" value="InterPro"/>
</dbReference>
<dbReference type="PRINTS" id="PR00153">
    <property type="entry name" value="CSAPPISMRASE"/>
</dbReference>
<evidence type="ECO:0000256" key="3">
    <source>
        <dbReference type="RuleBase" id="RU363019"/>
    </source>
</evidence>
<keyword evidence="2 3" id="KW-0413">Isomerase</keyword>
<comment type="function">
    <text evidence="3">PPIases accelerate the folding of proteins. It catalyzes the cis-trans isomerization of proline imidic peptide bonds in oligopeptides.</text>
</comment>
<evidence type="ECO:0000256" key="1">
    <source>
        <dbReference type="ARBA" id="ARBA00023110"/>
    </source>
</evidence>
<gene>
    <name evidence="6" type="ORF">CEN89_598</name>
</gene>
<comment type="caution">
    <text evidence="6">The sequence shown here is derived from an EMBL/GenBank/DDBJ whole genome shotgun (WGS) entry which is preliminary data.</text>
</comment>
<evidence type="ECO:0000313" key="7">
    <source>
        <dbReference type="Proteomes" id="UP000315689"/>
    </source>
</evidence>
<protein>
    <recommendedName>
        <fullName evidence="3">Peptidyl-prolyl cis-trans isomerase</fullName>
        <shortName evidence="3">PPIase</shortName>
        <ecNumber evidence="3">5.2.1.8</ecNumber>
    </recommendedName>
</protein>
<dbReference type="PANTHER" id="PTHR45625">
    <property type="entry name" value="PEPTIDYL-PROLYL CIS-TRANS ISOMERASE-RELATED"/>
    <property type="match status" value="1"/>
</dbReference>
<dbReference type="PROSITE" id="PS00170">
    <property type="entry name" value="CSA_PPIASE_1"/>
    <property type="match status" value="1"/>
</dbReference>
<dbReference type="SUPFAM" id="SSF50891">
    <property type="entry name" value="Cyclophilin-like"/>
    <property type="match status" value="1"/>
</dbReference>
<dbReference type="PROSITE" id="PS50072">
    <property type="entry name" value="CSA_PPIASE_2"/>
    <property type="match status" value="1"/>
</dbReference>
<dbReference type="InterPro" id="IPR029000">
    <property type="entry name" value="Cyclophilin-like_dom_sf"/>
</dbReference>
<dbReference type="Proteomes" id="UP000315689">
    <property type="component" value="Unassembled WGS sequence"/>
</dbReference>
<sequence length="222" mass="24642">MGKAKKIKQERKIEERKIQETAEDKKSKIRGWFLALIAVGFFAIAIIQRPQNNIGEKMSKAEIITNYGRFTVELYSKDAPKTVENFIGLLQKGYYDNLIFHRVIADFIIQTGDPYCSDNDENTVCGTGGQSFWGALFGDEINTYKIDTGALAMANSGPNTNGSQFFIVVGGAQTQLDGKYTVFGKVIGGMDVAQKISKVEIDDNDKPIKDVVIQRITIPKSK</sequence>
<accession>A0A554LIA7</accession>
<evidence type="ECO:0000313" key="6">
    <source>
        <dbReference type="EMBL" id="TSC92592.1"/>
    </source>
</evidence>
<dbReference type="InterPro" id="IPR020892">
    <property type="entry name" value="Cyclophilin-type_PPIase_CS"/>
</dbReference>
<keyword evidence="1 3" id="KW-0697">Rotamase</keyword>
<dbReference type="GO" id="GO:0003755">
    <property type="term" value="F:peptidyl-prolyl cis-trans isomerase activity"/>
    <property type="evidence" value="ECO:0007669"/>
    <property type="project" value="UniProtKB-UniRule"/>
</dbReference>
<dbReference type="AlphaFoldDB" id="A0A554LIA7"/>
<dbReference type="Gene3D" id="2.40.100.10">
    <property type="entry name" value="Cyclophilin-like"/>
    <property type="match status" value="1"/>
</dbReference>
<dbReference type="EMBL" id="VMGK01000019">
    <property type="protein sequence ID" value="TSC92592.1"/>
    <property type="molecule type" value="Genomic_DNA"/>
</dbReference>
<name>A0A554LIA7_9BACT</name>
<feature type="domain" description="PPIase cyclophilin-type" evidence="5">
    <location>
        <begin position="65"/>
        <end position="218"/>
    </location>
</feature>